<evidence type="ECO:0000256" key="3">
    <source>
        <dbReference type="ARBA" id="ARBA00022989"/>
    </source>
</evidence>
<feature type="transmembrane region" description="Helical" evidence="5">
    <location>
        <begin position="135"/>
        <end position="156"/>
    </location>
</feature>
<evidence type="ECO:0000256" key="2">
    <source>
        <dbReference type="ARBA" id="ARBA00022692"/>
    </source>
</evidence>
<dbReference type="OrthoDB" id="7933078at2759"/>
<evidence type="ECO:0000313" key="6">
    <source>
        <dbReference type="EMBL" id="KAF5402858.1"/>
    </source>
</evidence>
<sequence length="258" mass="28633">MPGSSNYPLGAGQSTPPMFIPRKKTTTREFETGGFDDVSVRNDFIRKVYLILFAQLTLTGGFITLCMLMPFVCLWIKQHPLFVYLSYGVFSAVYFTLVCCQSVRRTFPGNYLALLLFTLAFSYLAGAITCSYNTISVLITVVITAATCLFVSIFALSTCVDFTRCTALFMVLSIALALFGISCMVVYLVLGYNKILHTVYGGVAACVFVLYLVYDTQMIVGGRSHELSPEEYIFGAVQLYMDVMNLFLIILGLIGDRE</sequence>
<proteinExistence type="inferred from homology"/>
<feature type="transmembrane region" description="Helical" evidence="5">
    <location>
        <begin position="168"/>
        <end position="189"/>
    </location>
</feature>
<name>A0A8J4SNX0_9TREM</name>
<keyword evidence="3 5" id="KW-1133">Transmembrane helix</keyword>
<comment type="subcellular location">
    <subcellularLocation>
        <location evidence="1">Membrane</location>
        <topology evidence="1">Multi-pass membrane protein</topology>
    </subcellularLocation>
</comment>
<feature type="transmembrane region" description="Helical" evidence="5">
    <location>
        <begin position="81"/>
        <end position="99"/>
    </location>
</feature>
<comment type="similarity">
    <text evidence="5">Belongs to the BI1 family.</text>
</comment>
<dbReference type="GO" id="GO:0005794">
    <property type="term" value="C:Golgi apparatus"/>
    <property type="evidence" value="ECO:0007669"/>
    <property type="project" value="TreeGrafter"/>
</dbReference>
<keyword evidence="6" id="KW-0675">Receptor</keyword>
<organism evidence="6 7">
    <name type="scientific">Paragonimus heterotremus</name>
    <dbReference type="NCBI Taxonomy" id="100268"/>
    <lineage>
        <taxon>Eukaryota</taxon>
        <taxon>Metazoa</taxon>
        <taxon>Spiralia</taxon>
        <taxon>Lophotrochozoa</taxon>
        <taxon>Platyhelminthes</taxon>
        <taxon>Trematoda</taxon>
        <taxon>Digenea</taxon>
        <taxon>Plagiorchiida</taxon>
        <taxon>Troglotremata</taxon>
        <taxon>Troglotrematidae</taxon>
        <taxon>Paragonimus</taxon>
    </lineage>
</organism>
<dbReference type="CDD" id="cd10428">
    <property type="entry name" value="LFG_like"/>
    <property type="match status" value="1"/>
</dbReference>
<keyword evidence="7" id="KW-1185">Reference proteome</keyword>
<dbReference type="EMBL" id="LUCH01001560">
    <property type="protein sequence ID" value="KAF5402858.1"/>
    <property type="molecule type" value="Genomic_DNA"/>
</dbReference>
<reference evidence="6" key="1">
    <citation type="submission" date="2019-05" db="EMBL/GenBank/DDBJ databases">
        <title>Annotation for the trematode Paragonimus heterotremus.</title>
        <authorList>
            <person name="Choi Y.-J."/>
        </authorList>
    </citation>
    <scope>NUCLEOTIDE SEQUENCE</scope>
    <source>
        <strain evidence="6">LC</strain>
    </source>
</reference>
<evidence type="ECO:0000313" key="7">
    <source>
        <dbReference type="Proteomes" id="UP000748531"/>
    </source>
</evidence>
<dbReference type="GO" id="GO:0005783">
    <property type="term" value="C:endoplasmic reticulum"/>
    <property type="evidence" value="ECO:0007669"/>
    <property type="project" value="TreeGrafter"/>
</dbReference>
<evidence type="ECO:0000256" key="1">
    <source>
        <dbReference type="ARBA" id="ARBA00004141"/>
    </source>
</evidence>
<dbReference type="Pfam" id="PF01027">
    <property type="entry name" value="Bax1-I"/>
    <property type="match status" value="1"/>
</dbReference>
<dbReference type="GO" id="GO:0016020">
    <property type="term" value="C:membrane"/>
    <property type="evidence" value="ECO:0007669"/>
    <property type="project" value="UniProtKB-SubCell"/>
</dbReference>
<feature type="transmembrane region" description="Helical" evidence="5">
    <location>
        <begin position="48"/>
        <end position="75"/>
    </location>
</feature>
<keyword evidence="4 5" id="KW-0472">Membrane</keyword>
<dbReference type="PANTHER" id="PTHR23291">
    <property type="entry name" value="BAX INHIBITOR-RELATED"/>
    <property type="match status" value="1"/>
</dbReference>
<feature type="transmembrane region" description="Helical" evidence="5">
    <location>
        <begin position="111"/>
        <end position="129"/>
    </location>
</feature>
<dbReference type="Proteomes" id="UP000748531">
    <property type="component" value="Unassembled WGS sequence"/>
</dbReference>
<feature type="transmembrane region" description="Helical" evidence="5">
    <location>
        <begin position="195"/>
        <end position="213"/>
    </location>
</feature>
<comment type="caution">
    <text evidence="6">The sequence shown here is derived from an EMBL/GenBank/DDBJ whole genome shotgun (WGS) entry which is preliminary data.</text>
</comment>
<dbReference type="PANTHER" id="PTHR23291:SF127">
    <property type="entry name" value="PROTEIN LIFEGUARD 1-LIKE"/>
    <property type="match status" value="1"/>
</dbReference>
<feature type="transmembrane region" description="Helical" evidence="5">
    <location>
        <begin position="233"/>
        <end position="254"/>
    </location>
</feature>
<evidence type="ECO:0000256" key="4">
    <source>
        <dbReference type="ARBA" id="ARBA00023136"/>
    </source>
</evidence>
<protein>
    <submittedName>
        <fullName evidence="6">NMDA receptor glutamate-binding chain</fullName>
    </submittedName>
</protein>
<accession>A0A8J4SNX0</accession>
<dbReference type="GO" id="GO:2001234">
    <property type="term" value="P:negative regulation of apoptotic signaling pathway"/>
    <property type="evidence" value="ECO:0007669"/>
    <property type="project" value="TreeGrafter"/>
</dbReference>
<gene>
    <name evidence="6" type="ORF">PHET_03705</name>
</gene>
<dbReference type="AlphaFoldDB" id="A0A8J4SNX0"/>
<evidence type="ECO:0000256" key="5">
    <source>
        <dbReference type="RuleBase" id="RU004379"/>
    </source>
</evidence>
<dbReference type="InterPro" id="IPR006214">
    <property type="entry name" value="Bax_inhibitor_1-related"/>
</dbReference>
<keyword evidence="2 5" id="KW-0812">Transmembrane</keyword>